<feature type="domain" description="Peptidoglycan binding-like" evidence="5">
    <location>
        <begin position="92"/>
        <end position="129"/>
    </location>
</feature>
<evidence type="ECO:0000313" key="7">
    <source>
        <dbReference type="EMBL" id="ADB52978.1"/>
    </source>
</evidence>
<sequence length="224" mass="23302">MPATCPAEDVDDLVHPERWERSRERSASRRLGALRRRRRQRGSRSVALVLAAALTLGAGGALAAPAGDGSDGVLKKGSSGPVVVQLQQKLGVPADGAFGPQTERAVRRYQKQKGLGVDGVVGPQTASALGISLATAQAQSRGGGGGGSVRTPAILDSIAQCESGGDPTAISPDGTYRGKYQFDRQTWAAYGPAGDPARASEAEQDRRALKLYKARGTSPWPNCA</sequence>
<feature type="region of interest" description="Disordered" evidence="3">
    <location>
        <begin position="19"/>
        <end position="42"/>
    </location>
</feature>
<dbReference type="eggNOG" id="COG3409">
    <property type="taxonomic scope" value="Bacteria"/>
</dbReference>
<dbReference type="AlphaFoldDB" id="D3F8Y3"/>
<keyword evidence="8" id="KW-1185">Reference proteome</keyword>
<dbReference type="CDD" id="cd13925">
    <property type="entry name" value="RPF"/>
    <property type="match status" value="1"/>
</dbReference>
<proteinExistence type="inferred from homology"/>
<dbReference type="InterPro" id="IPR036366">
    <property type="entry name" value="PGBDSf"/>
</dbReference>
<evidence type="ECO:0000256" key="4">
    <source>
        <dbReference type="SAM" id="Phobius"/>
    </source>
</evidence>
<dbReference type="Gene3D" id="1.10.530.10">
    <property type="match status" value="1"/>
</dbReference>
<dbReference type="InterPro" id="IPR010618">
    <property type="entry name" value="RPF"/>
</dbReference>
<evidence type="ECO:0000259" key="5">
    <source>
        <dbReference type="Pfam" id="PF01471"/>
    </source>
</evidence>
<dbReference type="SUPFAM" id="SSF53955">
    <property type="entry name" value="Lysozyme-like"/>
    <property type="match status" value="1"/>
</dbReference>
<dbReference type="InterPro" id="IPR036365">
    <property type="entry name" value="PGBD-like_sf"/>
</dbReference>
<evidence type="ECO:0000256" key="3">
    <source>
        <dbReference type="SAM" id="MobiDB-lite"/>
    </source>
</evidence>
<dbReference type="EMBL" id="CP001854">
    <property type="protein sequence ID" value="ADB52978.1"/>
    <property type="molecule type" value="Genomic_DNA"/>
</dbReference>
<dbReference type="RefSeq" id="WP_012936029.1">
    <property type="nucleotide sequence ID" value="NC_013739.1"/>
</dbReference>
<reference evidence="8" key="2">
    <citation type="submission" date="2010-01" db="EMBL/GenBank/DDBJ databases">
        <title>The complete genome of Conexibacter woesei DSM 14684.</title>
        <authorList>
            <consortium name="US DOE Joint Genome Institute (JGI-PGF)"/>
            <person name="Lucas S."/>
            <person name="Copeland A."/>
            <person name="Lapidus A."/>
            <person name="Glavina del Rio T."/>
            <person name="Dalin E."/>
            <person name="Tice H."/>
            <person name="Bruce D."/>
            <person name="Goodwin L."/>
            <person name="Pitluck S."/>
            <person name="Kyrpides N."/>
            <person name="Mavromatis K."/>
            <person name="Ivanova N."/>
            <person name="Mikhailova N."/>
            <person name="Chertkov O."/>
            <person name="Brettin T."/>
            <person name="Detter J.C."/>
            <person name="Han C."/>
            <person name="Larimer F."/>
            <person name="Land M."/>
            <person name="Hauser L."/>
            <person name="Markowitz V."/>
            <person name="Cheng J.-F."/>
            <person name="Hugenholtz P."/>
            <person name="Woyke T."/>
            <person name="Wu D."/>
            <person name="Pukall R."/>
            <person name="Steenblock K."/>
            <person name="Schneider S."/>
            <person name="Klenk H.-P."/>
            <person name="Eisen J.A."/>
        </authorList>
    </citation>
    <scope>NUCLEOTIDE SEQUENCE [LARGE SCALE GENOMIC DNA]</scope>
    <source>
        <strain evidence="8">DSM 14684 / CIP 108061 / JCM 11494 / NBRC 100937 / ID131577</strain>
    </source>
</reference>
<dbReference type="HOGENOM" id="CLU_1233310_0_0_11"/>
<keyword evidence="4" id="KW-0812">Transmembrane</keyword>
<name>D3F8Y3_CONWI</name>
<organism evidence="7 8">
    <name type="scientific">Conexibacter woesei (strain DSM 14684 / CCUG 47730 / CIP 108061 / JCM 11494 / NBRC 100937 / ID131577)</name>
    <dbReference type="NCBI Taxonomy" id="469383"/>
    <lineage>
        <taxon>Bacteria</taxon>
        <taxon>Bacillati</taxon>
        <taxon>Actinomycetota</taxon>
        <taxon>Thermoleophilia</taxon>
        <taxon>Solirubrobacterales</taxon>
        <taxon>Conexibacteraceae</taxon>
        <taxon>Conexibacter</taxon>
    </lineage>
</organism>
<dbReference type="Pfam" id="PF06737">
    <property type="entry name" value="Transglycosylas"/>
    <property type="match status" value="1"/>
</dbReference>
<keyword evidence="4" id="KW-0472">Membrane</keyword>
<evidence type="ECO:0000256" key="1">
    <source>
        <dbReference type="ARBA" id="ARBA00010830"/>
    </source>
</evidence>
<dbReference type="Pfam" id="PF01471">
    <property type="entry name" value="PG_binding_1"/>
    <property type="match status" value="1"/>
</dbReference>
<dbReference type="InterPro" id="IPR002477">
    <property type="entry name" value="Peptidoglycan-bd-like"/>
</dbReference>
<feature type="transmembrane region" description="Helical" evidence="4">
    <location>
        <begin position="45"/>
        <end position="66"/>
    </location>
</feature>
<evidence type="ECO:0000259" key="6">
    <source>
        <dbReference type="Pfam" id="PF06737"/>
    </source>
</evidence>
<dbReference type="Proteomes" id="UP000008229">
    <property type="component" value="Chromosome"/>
</dbReference>
<dbReference type="SUPFAM" id="SSF47090">
    <property type="entry name" value="PGBD-like"/>
    <property type="match status" value="1"/>
</dbReference>
<dbReference type="KEGG" id="cwo:Cwoe_4565"/>
<gene>
    <name evidence="7" type="ordered locus">Cwoe_4565</name>
</gene>
<reference evidence="7 8" key="1">
    <citation type="journal article" date="2010" name="Stand. Genomic Sci.">
        <title>Complete genome sequence of Conexibacter woesei type strain (ID131577).</title>
        <authorList>
            <person name="Pukall R."/>
            <person name="Lapidus A."/>
            <person name="Glavina Del Rio T."/>
            <person name="Copeland A."/>
            <person name="Tice H."/>
            <person name="Cheng J.-F."/>
            <person name="Lucas S."/>
            <person name="Chen F."/>
            <person name="Nolan M."/>
            <person name="Bruce D."/>
            <person name="Goodwin L."/>
            <person name="Pitluck S."/>
            <person name="Mavromatis K."/>
            <person name="Ivanova N."/>
            <person name="Ovchinnikova G."/>
            <person name="Pati A."/>
            <person name="Chen A."/>
            <person name="Palaniappan K."/>
            <person name="Land M."/>
            <person name="Hauser L."/>
            <person name="Chang Y.-J."/>
            <person name="Jeffries C.D."/>
            <person name="Chain P."/>
            <person name="Meincke L."/>
            <person name="Sims D."/>
            <person name="Brettin T."/>
            <person name="Detter J.C."/>
            <person name="Rohde M."/>
            <person name="Goeker M."/>
            <person name="Bristow J."/>
            <person name="Eisen J.A."/>
            <person name="Markowitz V."/>
            <person name="Kyrpides N.C."/>
            <person name="Klenk H.-P."/>
            <person name="Hugenholtz P."/>
        </authorList>
    </citation>
    <scope>NUCLEOTIDE SEQUENCE [LARGE SCALE GENOMIC DNA]</scope>
    <source>
        <strain evidence="8">DSM 14684 / CIP 108061 / JCM 11494 / NBRC 100937 / ID131577</strain>
    </source>
</reference>
<comment type="similarity">
    <text evidence="1">Belongs to the transglycosylase family. Rpf subfamily.</text>
</comment>
<protein>
    <submittedName>
        <fullName evidence="7">Transglycosylase domain protein</fullName>
    </submittedName>
</protein>
<accession>D3F8Y3</accession>
<dbReference type="Gene3D" id="1.10.101.10">
    <property type="entry name" value="PGBD-like superfamily/PGBD"/>
    <property type="match status" value="1"/>
</dbReference>
<keyword evidence="4" id="KW-1133">Transmembrane helix</keyword>
<feature type="compositionally biased region" description="Basic residues" evidence="3">
    <location>
        <begin position="32"/>
        <end position="42"/>
    </location>
</feature>
<evidence type="ECO:0000313" key="8">
    <source>
        <dbReference type="Proteomes" id="UP000008229"/>
    </source>
</evidence>
<dbReference type="InterPro" id="IPR023346">
    <property type="entry name" value="Lysozyme-like_dom_sf"/>
</dbReference>
<dbReference type="GO" id="GO:0016787">
    <property type="term" value="F:hydrolase activity"/>
    <property type="evidence" value="ECO:0007669"/>
    <property type="project" value="UniProtKB-KW"/>
</dbReference>
<keyword evidence="2" id="KW-0378">Hydrolase</keyword>
<dbReference type="OrthoDB" id="1404170at2"/>
<dbReference type="STRING" id="469383.Cwoe_4565"/>
<feature type="domain" description="Resuscitation-promoting factor core lysozyme-like" evidence="6">
    <location>
        <begin position="154"/>
        <end position="223"/>
    </location>
</feature>
<evidence type="ECO:0000256" key="2">
    <source>
        <dbReference type="ARBA" id="ARBA00022801"/>
    </source>
</evidence>